<dbReference type="AlphaFoldDB" id="A0A9W6NV42"/>
<evidence type="ECO:0000313" key="3">
    <source>
        <dbReference type="Proteomes" id="UP001143463"/>
    </source>
</evidence>
<evidence type="ECO:0000259" key="1">
    <source>
        <dbReference type="Pfam" id="PF13480"/>
    </source>
</evidence>
<sequence>MDSFIRPAVEVVRSTAELDALESGWGELLDAVPDHSLSRTFLYNRVAWTHLAEPRGAELAVITVRRGAELLLIWPLHVERRRGHTTAAHLGNRSTQEYAAPLVRPGEHAAEALELATAHATRLADVLAVYHQPEAPLPVGGRLGSLAFASTTSSPLAVRPADGFDAWLATRPQKLRWEMRRNRRRLQKAGTVAFRSSDGDPAFGHRAVDWIFARKREWLVRRHKTTPWISDGSGEVFFHELLDGTPAGAAVRPLVVGVTLDDELISASVCYRSGRALEGFVMAFDESRASLGAGNVLIEECVRLAFDLGLDFDFRIDAFDYKLRWADRGTTHHTRFVPCTVRGLAPVAARHATRAYAELKRASTPLLTRYVPGVLSARARHEPPRRVAAALVQDVRARLLSPRSGDAAAPPPAAKPSG</sequence>
<dbReference type="InterPro" id="IPR038740">
    <property type="entry name" value="BioF2-like_GNAT_dom"/>
</dbReference>
<feature type="domain" description="BioF2-like acetyltransferase" evidence="1">
    <location>
        <begin position="174"/>
        <end position="322"/>
    </location>
</feature>
<dbReference type="EMBL" id="BSFQ01000006">
    <property type="protein sequence ID" value="GLL10930.1"/>
    <property type="molecule type" value="Genomic_DNA"/>
</dbReference>
<gene>
    <name evidence="2" type="ORF">GCM10017577_20710</name>
</gene>
<evidence type="ECO:0000313" key="2">
    <source>
        <dbReference type="EMBL" id="GLL10930.1"/>
    </source>
</evidence>
<organism evidence="2 3">
    <name type="scientific">Pseudonocardia halophobica</name>
    <dbReference type="NCBI Taxonomy" id="29401"/>
    <lineage>
        <taxon>Bacteria</taxon>
        <taxon>Bacillati</taxon>
        <taxon>Actinomycetota</taxon>
        <taxon>Actinomycetes</taxon>
        <taxon>Pseudonocardiales</taxon>
        <taxon>Pseudonocardiaceae</taxon>
        <taxon>Pseudonocardia</taxon>
    </lineage>
</organism>
<dbReference type="SUPFAM" id="SSF55729">
    <property type="entry name" value="Acyl-CoA N-acyltransferases (Nat)"/>
    <property type="match status" value="1"/>
</dbReference>
<dbReference type="Proteomes" id="UP001143463">
    <property type="component" value="Unassembled WGS sequence"/>
</dbReference>
<keyword evidence="3" id="KW-1185">Reference proteome</keyword>
<name>A0A9W6NV42_9PSEU</name>
<dbReference type="Pfam" id="PF13480">
    <property type="entry name" value="Acetyltransf_6"/>
    <property type="match status" value="1"/>
</dbReference>
<comment type="caution">
    <text evidence="2">The sequence shown here is derived from an EMBL/GenBank/DDBJ whole genome shotgun (WGS) entry which is preliminary data.</text>
</comment>
<protein>
    <recommendedName>
        <fullName evidence="1">BioF2-like acetyltransferase domain-containing protein</fullName>
    </recommendedName>
</protein>
<proteinExistence type="predicted"/>
<dbReference type="InterPro" id="IPR016181">
    <property type="entry name" value="Acyl_CoA_acyltransferase"/>
</dbReference>
<reference evidence="2" key="1">
    <citation type="journal article" date="2014" name="Int. J. Syst. Evol. Microbiol.">
        <title>Complete genome sequence of Corynebacterium casei LMG S-19264T (=DSM 44701T), isolated from a smear-ripened cheese.</title>
        <authorList>
            <consortium name="US DOE Joint Genome Institute (JGI-PGF)"/>
            <person name="Walter F."/>
            <person name="Albersmeier A."/>
            <person name="Kalinowski J."/>
            <person name="Ruckert C."/>
        </authorList>
    </citation>
    <scope>NUCLEOTIDE SEQUENCE</scope>
    <source>
        <strain evidence="2">VKM Ac-1069</strain>
    </source>
</reference>
<dbReference type="RefSeq" id="WP_081924060.1">
    <property type="nucleotide sequence ID" value="NZ_BAAAUZ010000079.1"/>
</dbReference>
<reference evidence="2" key="2">
    <citation type="submission" date="2023-01" db="EMBL/GenBank/DDBJ databases">
        <authorList>
            <person name="Sun Q."/>
            <person name="Evtushenko L."/>
        </authorList>
    </citation>
    <scope>NUCLEOTIDE SEQUENCE</scope>
    <source>
        <strain evidence="2">VKM Ac-1069</strain>
    </source>
</reference>
<accession>A0A9W6NV42</accession>